<dbReference type="SUPFAM" id="SSF51430">
    <property type="entry name" value="NAD(P)-linked oxidoreductase"/>
    <property type="match status" value="1"/>
</dbReference>
<organism evidence="2 3">
    <name type="scientific">Ruegeria arenilitoris</name>
    <dbReference type="NCBI Taxonomy" id="1173585"/>
    <lineage>
        <taxon>Bacteria</taxon>
        <taxon>Pseudomonadati</taxon>
        <taxon>Pseudomonadota</taxon>
        <taxon>Alphaproteobacteria</taxon>
        <taxon>Rhodobacterales</taxon>
        <taxon>Roseobacteraceae</taxon>
        <taxon>Ruegeria</taxon>
    </lineage>
</organism>
<dbReference type="EMBL" id="FXYG01000006">
    <property type="protein sequence ID" value="SMX49361.1"/>
    <property type="molecule type" value="Genomic_DNA"/>
</dbReference>
<dbReference type="GO" id="GO:0005829">
    <property type="term" value="C:cytosol"/>
    <property type="evidence" value="ECO:0007669"/>
    <property type="project" value="TreeGrafter"/>
</dbReference>
<dbReference type="Proteomes" id="UP000202485">
    <property type="component" value="Unassembled WGS sequence"/>
</dbReference>
<evidence type="ECO:0000313" key="3">
    <source>
        <dbReference type="Proteomes" id="UP000202485"/>
    </source>
</evidence>
<proteinExistence type="predicted"/>
<evidence type="ECO:0000259" key="1">
    <source>
        <dbReference type="Pfam" id="PF00248"/>
    </source>
</evidence>
<dbReference type="GO" id="GO:0047834">
    <property type="term" value="F:D-threo-aldose 1-dehydrogenase activity"/>
    <property type="evidence" value="ECO:0007669"/>
    <property type="project" value="UniProtKB-EC"/>
</dbReference>
<dbReference type="Pfam" id="PF00248">
    <property type="entry name" value="Aldo_ket_red"/>
    <property type="match status" value="1"/>
</dbReference>
<evidence type="ECO:0000313" key="2">
    <source>
        <dbReference type="EMBL" id="SMX49361.1"/>
    </source>
</evidence>
<reference evidence="3" key="1">
    <citation type="submission" date="2017-05" db="EMBL/GenBank/DDBJ databases">
        <authorList>
            <person name="Rodrigo-Torres L."/>
            <person name="Arahal R. D."/>
            <person name="Lucena T."/>
        </authorList>
    </citation>
    <scope>NUCLEOTIDE SEQUENCE [LARGE SCALE GENOMIC DNA]</scope>
    <source>
        <strain evidence="3">CECT 8715</strain>
    </source>
</reference>
<accession>A0A238L3G9</accession>
<dbReference type="InterPro" id="IPR036812">
    <property type="entry name" value="NAD(P)_OxRdtase_dom_sf"/>
</dbReference>
<dbReference type="EC" id="1.1.1.122" evidence="2"/>
<sequence>MTKHVEIGRTGVRLPQIGFGSTGLGSIPQIYGYEVDESRALDTIRAILQRPDGFIDTARGYALGRSEERIGQVIRELGGWPEGRVLSTKLDRDMESNRFDATQARRSLEASLEALGVDHVDILHLHDPEYAADLSEVTGKGGALDELFRMKEEGLAKAVGLAGGRIDVLMPMLRDREFDALLTHNRHTVVNVNSAPLIELARSKGVTVLNAAPYSGGILAKGSSAHHFYVYRPATEAVLGPVRAVESICSRHDVPLGALALQFSIKNADIASTICGATWPQHVDQTFEWAGWSIPDAVWTELAELGQSQNDPEAG</sequence>
<dbReference type="CDD" id="cd19090">
    <property type="entry name" value="AKR_AKR15A-like"/>
    <property type="match status" value="1"/>
</dbReference>
<dbReference type="Gene3D" id="3.20.20.100">
    <property type="entry name" value="NADP-dependent oxidoreductase domain"/>
    <property type="match status" value="1"/>
</dbReference>
<dbReference type="RefSeq" id="WP_176432525.1">
    <property type="nucleotide sequence ID" value="NZ_FXYG01000006.1"/>
</dbReference>
<protein>
    <submittedName>
        <fullName evidence="2">D-threo-aldose 1-dehydrogenase</fullName>
        <ecNumber evidence="2">1.1.1.122</ecNumber>
    </submittedName>
</protein>
<dbReference type="PANTHER" id="PTHR42686">
    <property type="entry name" value="GH17980P-RELATED"/>
    <property type="match status" value="1"/>
</dbReference>
<feature type="domain" description="NADP-dependent oxidoreductase" evidence="1">
    <location>
        <begin position="17"/>
        <end position="305"/>
    </location>
</feature>
<name>A0A238L3G9_9RHOB</name>
<dbReference type="InterPro" id="IPR023210">
    <property type="entry name" value="NADP_OxRdtase_dom"/>
</dbReference>
<dbReference type="InterPro" id="IPR020471">
    <property type="entry name" value="AKR"/>
</dbReference>
<dbReference type="AlphaFoldDB" id="A0A238L3G9"/>
<keyword evidence="3" id="KW-1185">Reference proteome</keyword>
<gene>
    <name evidence="2" type="primary">fdh</name>
    <name evidence="2" type="ORF">RUA8715_03725</name>
</gene>
<keyword evidence="2" id="KW-0560">Oxidoreductase</keyword>
<dbReference type="PANTHER" id="PTHR42686:SF1">
    <property type="entry name" value="GH17980P-RELATED"/>
    <property type="match status" value="1"/>
</dbReference>